<dbReference type="RefSeq" id="WP_116556385.1">
    <property type="nucleotide sequence ID" value="NZ_QCZG01000089.1"/>
</dbReference>
<sequence length="238" mass="26990">METFFKSIDNQKVYQKIIQQILNLIENGNLKPGDRLPGERQMTELLGCSRAPLREAFRVLESDGILVSKQGDGRYIQKIHPLTLTARKGQLEQIKQSAVLSFLEAREALEPKIAELAALRATKLQIENLYKVIEDMEKQFENPKGEIVNNQIFHLLLAEASHNSIFVTMIDTNIRVIKSVRENTLVDPGRLKNAVKEHVDILKAVENKNPNLAAKLALDHVLKLKEKILKNNDKLGKD</sequence>
<keyword evidence="2" id="KW-0238">DNA-binding</keyword>
<dbReference type="AlphaFoldDB" id="A0A2U1JHT8"/>
<dbReference type="SUPFAM" id="SSF46785">
    <property type="entry name" value="Winged helix' DNA-binding domain"/>
    <property type="match status" value="1"/>
</dbReference>
<dbReference type="Gene3D" id="1.10.10.10">
    <property type="entry name" value="Winged helix-like DNA-binding domain superfamily/Winged helix DNA-binding domain"/>
    <property type="match status" value="1"/>
</dbReference>
<proteinExistence type="predicted"/>
<evidence type="ECO:0000256" key="2">
    <source>
        <dbReference type="ARBA" id="ARBA00023125"/>
    </source>
</evidence>
<evidence type="ECO:0000313" key="6">
    <source>
        <dbReference type="Proteomes" id="UP000245998"/>
    </source>
</evidence>
<accession>A0A2U1JHT8</accession>
<dbReference type="PANTHER" id="PTHR43537">
    <property type="entry name" value="TRANSCRIPTIONAL REGULATOR, GNTR FAMILY"/>
    <property type="match status" value="1"/>
</dbReference>
<dbReference type="PROSITE" id="PS50949">
    <property type="entry name" value="HTH_GNTR"/>
    <property type="match status" value="1"/>
</dbReference>
<dbReference type="Proteomes" id="UP000245998">
    <property type="component" value="Unassembled WGS sequence"/>
</dbReference>
<protein>
    <submittedName>
        <fullName evidence="5">FadR family transcriptional regulator</fullName>
    </submittedName>
</protein>
<dbReference type="Pfam" id="PF00392">
    <property type="entry name" value="GntR"/>
    <property type="match status" value="1"/>
</dbReference>
<dbReference type="GO" id="GO:0003677">
    <property type="term" value="F:DNA binding"/>
    <property type="evidence" value="ECO:0007669"/>
    <property type="project" value="UniProtKB-KW"/>
</dbReference>
<dbReference type="InterPro" id="IPR011711">
    <property type="entry name" value="GntR_C"/>
</dbReference>
<reference evidence="5" key="1">
    <citation type="submission" date="2018-04" db="EMBL/GenBank/DDBJ databases">
        <title>Camelliibacillus theae gen. nov., sp. nov., isolated from Pu'er tea.</title>
        <authorList>
            <person name="Niu L."/>
        </authorList>
    </citation>
    <scope>NUCLEOTIDE SEQUENCE [LARGE SCALE GENOMIC DNA]</scope>
    <source>
        <strain evidence="5">T8</strain>
    </source>
</reference>
<evidence type="ECO:0000256" key="3">
    <source>
        <dbReference type="ARBA" id="ARBA00023163"/>
    </source>
</evidence>
<name>A0A2U1JHT8_9BACI</name>
<evidence type="ECO:0000313" key="5">
    <source>
        <dbReference type="EMBL" id="PWA04692.1"/>
    </source>
</evidence>
<dbReference type="GO" id="GO:0003700">
    <property type="term" value="F:DNA-binding transcription factor activity"/>
    <property type="evidence" value="ECO:0007669"/>
    <property type="project" value="InterPro"/>
</dbReference>
<dbReference type="PANTHER" id="PTHR43537:SF5">
    <property type="entry name" value="UXU OPERON TRANSCRIPTIONAL REGULATOR"/>
    <property type="match status" value="1"/>
</dbReference>
<dbReference type="EMBL" id="QCZG01000089">
    <property type="protein sequence ID" value="PWA04692.1"/>
    <property type="molecule type" value="Genomic_DNA"/>
</dbReference>
<dbReference type="InterPro" id="IPR036388">
    <property type="entry name" value="WH-like_DNA-bd_sf"/>
</dbReference>
<organism evidence="5 6">
    <name type="scientific">Pueribacillus theae</name>
    <dbReference type="NCBI Taxonomy" id="2171751"/>
    <lineage>
        <taxon>Bacteria</taxon>
        <taxon>Bacillati</taxon>
        <taxon>Bacillota</taxon>
        <taxon>Bacilli</taxon>
        <taxon>Bacillales</taxon>
        <taxon>Bacillaceae</taxon>
        <taxon>Pueribacillus</taxon>
    </lineage>
</organism>
<dbReference type="SMART" id="SM00345">
    <property type="entry name" value="HTH_GNTR"/>
    <property type="match status" value="1"/>
</dbReference>
<gene>
    <name evidence="5" type="ORF">DCC39_18655</name>
</gene>
<dbReference type="Pfam" id="PF07729">
    <property type="entry name" value="FCD"/>
    <property type="match status" value="1"/>
</dbReference>
<feature type="domain" description="HTH gntR-type" evidence="4">
    <location>
        <begin position="11"/>
        <end position="79"/>
    </location>
</feature>
<evidence type="ECO:0000256" key="1">
    <source>
        <dbReference type="ARBA" id="ARBA00023015"/>
    </source>
</evidence>
<keyword evidence="6" id="KW-1185">Reference proteome</keyword>
<evidence type="ECO:0000259" key="4">
    <source>
        <dbReference type="PROSITE" id="PS50949"/>
    </source>
</evidence>
<dbReference type="InterPro" id="IPR000524">
    <property type="entry name" value="Tscrpt_reg_HTH_GntR"/>
</dbReference>
<dbReference type="OrthoDB" id="369138at2"/>
<dbReference type="SUPFAM" id="SSF48008">
    <property type="entry name" value="GntR ligand-binding domain-like"/>
    <property type="match status" value="1"/>
</dbReference>
<dbReference type="CDD" id="cd07377">
    <property type="entry name" value="WHTH_GntR"/>
    <property type="match status" value="1"/>
</dbReference>
<dbReference type="InterPro" id="IPR036390">
    <property type="entry name" value="WH_DNA-bd_sf"/>
</dbReference>
<keyword evidence="3" id="KW-0804">Transcription</keyword>
<dbReference type="Gene3D" id="1.20.120.530">
    <property type="entry name" value="GntR ligand-binding domain-like"/>
    <property type="match status" value="1"/>
</dbReference>
<dbReference type="SMART" id="SM00895">
    <property type="entry name" value="FCD"/>
    <property type="match status" value="1"/>
</dbReference>
<comment type="caution">
    <text evidence="5">The sequence shown here is derived from an EMBL/GenBank/DDBJ whole genome shotgun (WGS) entry which is preliminary data.</text>
</comment>
<dbReference type="InterPro" id="IPR008920">
    <property type="entry name" value="TF_FadR/GntR_C"/>
</dbReference>
<dbReference type="PRINTS" id="PR00035">
    <property type="entry name" value="HTHGNTR"/>
</dbReference>
<keyword evidence="1" id="KW-0805">Transcription regulation</keyword>